<keyword evidence="3" id="KW-1185">Reference proteome</keyword>
<dbReference type="InterPro" id="IPR047197">
    <property type="entry name" value="THYN1-like_EVE"/>
</dbReference>
<evidence type="ECO:0000259" key="1">
    <source>
        <dbReference type="Pfam" id="PF01878"/>
    </source>
</evidence>
<dbReference type="Gene3D" id="3.10.590.10">
    <property type="entry name" value="ph1033 like domains"/>
    <property type="match status" value="1"/>
</dbReference>
<accession>A0A1N7F7J2</accession>
<dbReference type="AlphaFoldDB" id="A0A1N7F7J2"/>
<sequence>MEEGYLGPMQYWLFKSEPSAWSWQEQVARGDAGEQWDGVRNYQARNVMRQMALGDRGFFYHSQAERAIVGIVEICAEAHPDTTTDDPRWDCVDIRAVMPVEAPVTLDAIKADPRLADMPLVRQPRLSVQPVSAEAWRIICDMAGVDPSS</sequence>
<proteinExistence type="predicted"/>
<organism evidence="2 3">
    <name type="scientific">Roseovarius nanhaiticus</name>
    <dbReference type="NCBI Taxonomy" id="573024"/>
    <lineage>
        <taxon>Bacteria</taxon>
        <taxon>Pseudomonadati</taxon>
        <taxon>Pseudomonadota</taxon>
        <taxon>Alphaproteobacteria</taxon>
        <taxon>Rhodobacterales</taxon>
        <taxon>Roseobacteraceae</taxon>
        <taxon>Roseovarius</taxon>
    </lineage>
</organism>
<dbReference type="InterPro" id="IPR052181">
    <property type="entry name" value="5hmC_binding"/>
</dbReference>
<feature type="domain" description="EVE" evidence="1">
    <location>
        <begin position="10"/>
        <end position="142"/>
    </location>
</feature>
<dbReference type="Pfam" id="PF01878">
    <property type="entry name" value="EVE"/>
    <property type="match status" value="1"/>
</dbReference>
<dbReference type="CDD" id="cd21133">
    <property type="entry name" value="EVE"/>
    <property type="match status" value="1"/>
</dbReference>
<reference evidence="2 3" key="1">
    <citation type="submission" date="2017-01" db="EMBL/GenBank/DDBJ databases">
        <authorList>
            <person name="Mah S.A."/>
            <person name="Swanson W.J."/>
            <person name="Moy G.W."/>
            <person name="Vacquier V.D."/>
        </authorList>
    </citation>
    <scope>NUCLEOTIDE SEQUENCE [LARGE SCALE GENOMIC DNA]</scope>
    <source>
        <strain evidence="2 3">DSM 29590</strain>
    </source>
</reference>
<dbReference type="PANTHER" id="PTHR14087:SF7">
    <property type="entry name" value="THYMOCYTE NUCLEAR PROTEIN 1"/>
    <property type="match status" value="1"/>
</dbReference>
<gene>
    <name evidence="2" type="ORF">SAMN05421666_0818</name>
</gene>
<name>A0A1N7F7J2_9RHOB</name>
<evidence type="ECO:0000313" key="2">
    <source>
        <dbReference type="EMBL" id="SIR96289.1"/>
    </source>
</evidence>
<dbReference type="InterPro" id="IPR002740">
    <property type="entry name" value="EVE_domain"/>
</dbReference>
<dbReference type="InterPro" id="IPR015947">
    <property type="entry name" value="PUA-like_sf"/>
</dbReference>
<dbReference type="Proteomes" id="UP000186019">
    <property type="component" value="Unassembled WGS sequence"/>
</dbReference>
<dbReference type="PANTHER" id="PTHR14087">
    <property type="entry name" value="THYMOCYTE NUCLEAR PROTEIN 1"/>
    <property type="match status" value="1"/>
</dbReference>
<dbReference type="SUPFAM" id="SSF88697">
    <property type="entry name" value="PUA domain-like"/>
    <property type="match status" value="1"/>
</dbReference>
<protein>
    <submittedName>
        <fullName evidence="2">Predicted RNA-binding protein, contains PUA-like domain</fullName>
    </submittedName>
</protein>
<dbReference type="STRING" id="573024.SAMN05216208_1317"/>
<evidence type="ECO:0000313" key="3">
    <source>
        <dbReference type="Proteomes" id="UP000186019"/>
    </source>
</evidence>
<dbReference type="EMBL" id="FTNV01000001">
    <property type="protein sequence ID" value="SIR96289.1"/>
    <property type="molecule type" value="Genomic_DNA"/>
</dbReference>